<evidence type="ECO:0000259" key="1">
    <source>
        <dbReference type="Pfam" id="PF03235"/>
    </source>
</evidence>
<proteinExistence type="predicted"/>
<organism evidence="2">
    <name type="scientific">marine sediment metagenome</name>
    <dbReference type="NCBI Taxonomy" id="412755"/>
    <lineage>
        <taxon>unclassified sequences</taxon>
        <taxon>metagenomes</taxon>
        <taxon>ecological metagenomes</taxon>
    </lineage>
</organism>
<feature type="non-terminal residue" evidence="2">
    <location>
        <position position="374"/>
    </location>
</feature>
<dbReference type="PANTHER" id="PTHR37292:SF2">
    <property type="entry name" value="DUF262 DOMAIN-CONTAINING PROTEIN"/>
    <property type="match status" value="1"/>
</dbReference>
<feature type="non-terminal residue" evidence="2">
    <location>
        <position position="1"/>
    </location>
</feature>
<dbReference type="Pfam" id="PF03235">
    <property type="entry name" value="GmrSD_N"/>
    <property type="match status" value="1"/>
</dbReference>
<dbReference type="AlphaFoldDB" id="A0A0F9A569"/>
<sequence length="374" mass="44053">GNVQYDERMGSVKLILDGQQRITTLYMTIRGKIPPYYTAQEIKNDIRNLYVNVETFELEYYKPTKMEKDPLWVNLTHIFQDEVRSRDVEEKLLDLEQDVDRKRRNLIEDNFKAIEKIRDREFLEQTVPVRATIKEAIDIFYIVNASGVNLSDAELALAQISGYWPKARMLFKAKLFELEKDGFVFNLDFIVYVLLGVLHHAGSDMSKLHSANNKDRLIEAWELLESKTLDYVMNILRQHCFVDHTKEINSVYALVPIIVYTFNKKKEPLTQDEIRKIKKWFYYSQLRQRYVSQLPQKLDKDIGIMVNSDTPFDDLLNIIKLERPLEISPDEFVGRDIRHPLYGLMRWYFKSRGAICFSTGIGIRQNMGPKYSLE</sequence>
<gene>
    <name evidence="2" type="ORF">LCGC14_2955340</name>
</gene>
<feature type="domain" description="GmrSD restriction endonucleases N-terminal" evidence="1">
    <location>
        <begin position="10"/>
        <end position="160"/>
    </location>
</feature>
<reference evidence="2" key="1">
    <citation type="journal article" date="2015" name="Nature">
        <title>Complex archaea that bridge the gap between prokaryotes and eukaryotes.</title>
        <authorList>
            <person name="Spang A."/>
            <person name="Saw J.H."/>
            <person name="Jorgensen S.L."/>
            <person name="Zaremba-Niedzwiedzka K."/>
            <person name="Martijn J."/>
            <person name="Lind A.E."/>
            <person name="van Eijk R."/>
            <person name="Schleper C."/>
            <person name="Guy L."/>
            <person name="Ettema T.J."/>
        </authorList>
    </citation>
    <scope>NUCLEOTIDE SEQUENCE</scope>
</reference>
<evidence type="ECO:0000313" key="2">
    <source>
        <dbReference type="EMBL" id="KKK67311.1"/>
    </source>
</evidence>
<comment type="caution">
    <text evidence="2">The sequence shown here is derived from an EMBL/GenBank/DDBJ whole genome shotgun (WGS) entry which is preliminary data.</text>
</comment>
<accession>A0A0F9A569</accession>
<dbReference type="InterPro" id="IPR004919">
    <property type="entry name" value="GmrSD_N"/>
</dbReference>
<name>A0A0F9A569_9ZZZZ</name>
<protein>
    <recommendedName>
        <fullName evidence="1">GmrSD restriction endonucleases N-terminal domain-containing protein</fullName>
    </recommendedName>
</protein>
<dbReference type="PANTHER" id="PTHR37292">
    <property type="entry name" value="VNG6097C"/>
    <property type="match status" value="1"/>
</dbReference>
<dbReference type="EMBL" id="LAZR01059676">
    <property type="protein sequence ID" value="KKK67311.1"/>
    <property type="molecule type" value="Genomic_DNA"/>
</dbReference>